<proteinExistence type="predicted"/>
<organism evidence="1 2">
    <name type="scientific">Coemansia brasiliensis</name>
    <dbReference type="NCBI Taxonomy" id="2650707"/>
    <lineage>
        <taxon>Eukaryota</taxon>
        <taxon>Fungi</taxon>
        <taxon>Fungi incertae sedis</taxon>
        <taxon>Zoopagomycota</taxon>
        <taxon>Kickxellomycotina</taxon>
        <taxon>Kickxellomycetes</taxon>
        <taxon>Kickxellales</taxon>
        <taxon>Kickxellaceae</taxon>
        <taxon>Coemansia</taxon>
    </lineage>
</organism>
<dbReference type="OrthoDB" id="5587479at2759"/>
<keyword evidence="2" id="KW-1185">Reference proteome</keyword>
<dbReference type="AlphaFoldDB" id="A0A9W8IAL7"/>
<comment type="caution">
    <text evidence="1">The sequence shown here is derived from an EMBL/GenBank/DDBJ whole genome shotgun (WGS) entry which is preliminary data.</text>
</comment>
<evidence type="ECO:0000313" key="1">
    <source>
        <dbReference type="EMBL" id="KAJ2846103.1"/>
    </source>
</evidence>
<accession>A0A9W8IAL7</accession>
<reference evidence="1" key="1">
    <citation type="submission" date="2022-07" db="EMBL/GenBank/DDBJ databases">
        <title>Phylogenomic reconstructions and comparative analyses of Kickxellomycotina fungi.</title>
        <authorList>
            <person name="Reynolds N.K."/>
            <person name="Stajich J.E."/>
            <person name="Barry K."/>
            <person name="Grigoriev I.V."/>
            <person name="Crous P."/>
            <person name="Smith M.E."/>
        </authorList>
    </citation>
    <scope>NUCLEOTIDE SEQUENCE</scope>
    <source>
        <strain evidence="1">NRRL 1566</strain>
    </source>
</reference>
<evidence type="ECO:0000313" key="2">
    <source>
        <dbReference type="Proteomes" id="UP001139887"/>
    </source>
</evidence>
<dbReference type="EMBL" id="JANBUW010000624">
    <property type="protein sequence ID" value="KAJ2846103.1"/>
    <property type="molecule type" value="Genomic_DNA"/>
</dbReference>
<dbReference type="Proteomes" id="UP001139887">
    <property type="component" value="Unassembled WGS sequence"/>
</dbReference>
<protein>
    <submittedName>
        <fullName evidence="1">Uncharacterized protein</fullName>
    </submittedName>
</protein>
<sequence length="121" mass="12918">MFTPPPPAPQQITTSLRRSMSMPGNPAAAAAEVAELTAAAKEGDMHSEEPTVARSAFESREYKTVLVRKGRIKIDAGRFSGMSPSSMISAMSSTSRLGGASRTGGVFRSFGQRFSSWFGKK</sequence>
<gene>
    <name evidence="1" type="ORF">IWW36_004505</name>
</gene>
<name>A0A9W8IAL7_9FUNG</name>